<feature type="transmembrane region" description="Helical" evidence="1">
    <location>
        <begin position="306"/>
        <end position="323"/>
    </location>
</feature>
<keyword evidence="1" id="KW-1133">Transmembrane helix</keyword>
<gene>
    <name evidence="2" type="ORF">H7F51_12295</name>
</gene>
<keyword evidence="1" id="KW-0812">Transmembrane</keyword>
<name>A0A7X1KMH5_9SPHN</name>
<reference evidence="2 3" key="1">
    <citation type="submission" date="2020-08" db="EMBL/GenBank/DDBJ databases">
        <title>The genome sequence of type strain Novosphingobium flavum NBRC 111647.</title>
        <authorList>
            <person name="Liu Y."/>
        </authorList>
    </citation>
    <scope>NUCLEOTIDE SEQUENCE [LARGE SCALE GENOMIC DNA]</scope>
    <source>
        <strain evidence="2 3">NBRC 111647</strain>
    </source>
</reference>
<accession>A0A7X1KMH5</accession>
<proteinExistence type="predicted"/>
<feature type="transmembrane region" description="Helical" evidence="1">
    <location>
        <begin position="54"/>
        <end position="72"/>
    </location>
</feature>
<sequence>MGAIHHAGRRLAAERQRSWCCPPADDRNVMPFRLSPAADHDSPPLLPSQNPWRIVLYALCIGAFLTGWKGAFPLDDSYIVLHSARSLLAGNHDTAYDTSPLTGATSSIHLALVAALGTIMPLPLASLAIAAVSALVYALGLDQMVREAGAQGWKVPALVLLGLTAGGTPINLFNGLETGLAMATTAWLFALCDDRRLPVLAGMAPFVRPELGLLSAILLLRAAWLHGAPIRTATISLLAALPWMTWVWIETGSLVPTTAAAKIAFYAEFGEPLEERIGAVLKALLKSGLLPLYAGIAGISRVRGGWCGALFIGAILTIATVTLPSSVSWNYQRYLGPTVPITVLWLSGFSGLRTGTLAYALLGLYAAFNIGPAVKTLRSAEANNLANIATLDAALRNLPPGSPILIHDAGIASWTHPEARLIDVVGLKTPSSIDFHRKFTHHPCEIGPALDRIARSSHARFAVVSEVEFWSCTRTALEGQGWRFVPMPQPMRGYYRLYRIEQPPALTPPVYSHPMPPPR</sequence>
<organism evidence="2 3">
    <name type="scientific">Novosphingobium flavum</name>
    <dbReference type="NCBI Taxonomy" id="1778672"/>
    <lineage>
        <taxon>Bacteria</taxon>
        <taxon>Pseudomonadati</taxon>
        <taxon>Pseudomonadota</taxon>
        <taxon>Alphaproteobacteria</taxon>
        <taxon>Sphingomonadales</taxon>
        <taxon>Sphingomonadaceae</taxon>
        <taxon>Novosphingobium</taxon>
    </lineage>
</organism>
<feature type="transmembrane region" description="Helical" evidence="1">
    <location>
        <begin position="343"/>
        <end position="368"/>
    </location>
</feature>
<evidence type="ECO:0000313" key="3">
    <source>
        <dbReference type="Proteomes" id="UP000566813"/>
    </source>
</evidence>
<keyword evidence="3" id="KW-1185">Reference proteome</keyword>
<evidence type="ECO:0008006" key="4">
    <source>
        <dbReference type="Google" id="ProtNLM"/>
    </source>
</evidence>
<dbReference type="Proteomes" id="UP000566813">
    <property type="component" value="Unassembled WGS sequence"/>
</dbReference>
<evidence type="ECO:0000256" key="1">
    <source>
        <dbReference type="SAM" id="Phobius"/>
    </source>
</evidence>
<dbReference type="AlphaFoldDB" id="A0A7X1KMH5"/>
<protein>
    <recommendedName>
        <fullName evidence="4">DUF2029 domain-containing protein</fullName>
    </recommendedName>
</protein>
<dbReference type="RefSeq" id="WP_185664589.1">
    <property type="nucleotide sequence ID" value="NZ_JACLAW010000008.1"/>
</dbReference>
<comment type="caution">
    <text evidence="2">The sequence shown here is derived from an EMBL/GenBank/DDBJ whole genome shotgun (WGS) entry which is preliminary data.</text>
</comment>
<evidence type="ECO:0000313" key="2">
    <source>
        <dbReference type="EMBL" id="MBC2666300.1"/>
    </source>
</evidence>
<keyword evidence="1" id="KW-0472">Membrane</keyword>
<feature type="transmembrane region" description="Helical" evidence="1">
    <location>
        <begin position="108"/>
        <end position="141"/>
    </location>
</feature>
<dbReference type="EMBL" id="JACLAW010000008">
    <property type="protein sequence ID" value="MBC2666300.1"/>
    <property type="molecule type" value="Genomic_DNA"/>
</dbReference>